<sequence length="96" mass="10075">MLRAEPVNPCQRALDLSCGQRVVHHRRASLLSASPTALRADALAIIWGIVIEVTSWTYACAASGGPSSAGPNAAARRLPTSFADHADFGRCGGRDC</sequence>
<accession>A0A0F7L6L5</accession>
<organism evidence="1">
    <name type="scientific">uncultured marine virus</name>
    <dbReference type="NCBI Taxonomy" id="186617"/>
    <lineage>
        <taxon>Viruses</taxon>
        <taxon>environmental samples</taxon>
    </lineage>
</organism>
<reference evidence="1" key="2">
    <citation type="submission" date="2015-03" db="EMBL/GenBank/DDBJ databases">
        <authorList>
            <person name="Chow C.-E.T."/>
            <person name="Winget D.M."/>
            <person name="White R.A.III."/>
            <person name="Hallam S.J."/>
            <person name="Suttle C.A."/>
        </authorList>
    </citation>
    <scope>NUCLEOTIDE SEQUENCE</scope>
    <source>
        <strain evidence="1">Oxic1_6</strain>
    </source>
</reference>
<dbReference type="EMBL" id="KR029601">
    <property type="protein sequence ID" value="AKH48194.1"/>
    <property type="molecule type" value="Genomic_DNA"/>
</dbReference>
<evidence type="ECO:0000313" key="1">
    <source>
        <dbReference type="EMBL" id="AKH48194.1"/>
    </source>
</evidence>
<proteinExistence type="predicted"/>
<protein>
    <submittedName>
        <fullName evidence="1">Uncharacterized protein</fullName>
    </submittedName>
</protein>
<reference evidence="1" key="1">
    <citation type="journal article" date="2015" name="Front. Microbiol.">
        <title>Combining genomic sequencing methods to explore viral diversity and reveal potential virus-host interactions.</title>
        <authorList>
            <person name="Chow C.E."/>
            <person name="Winget D.M."/>
            <person name="White R.A.III."/>
            <person name="Hallam S.J."/>
            <person name="Suttle C.A."/>
        </authorList>
    </citation>
    <scope>NUCLEOTIDE SEQUENCE</scope>
    <source>
        <strain evidence="1">Oxic1_6</strain>
    </source>
</reference>
<name>A0A0F7L6L5_9VIRU</name>